<dbReference type="Proteomes" id="UP000288805">
    <property type="component" value="Unassembled WGS sequence"/>
</dbReference>
<dbReference type="PANTHER" id="PTHR37176:SF1">
    <property type="entry name" value="PROTEIN DOUBLE-STRAND BREAK FORMATION"/>
    <property type="match status" value="1"/>
</dbReference>
<name>A0A438KPD4_VITVI</name>
<sequence length="112" mass="12905">MHPNPKSQPPIPSRMSESVSQQFSLFRSQIKSRRFDDGTLRILESVLVSKDVRSFLEVRSSLREFMRSESLSVIREIAEKNVEHKILILDFFVRAFALAGDVEARNFYSALS</sequence>
<evidence type="ECO:0000313" key="1">
    <source>
        <dbReference type="EMBL" id="RVX23064.1"/>
    </source>
</evidence>
<evidence type="ECO:0000313" key="2">
    <source>
        <dbReference type="Proteomes" id="UP000288805"/>
    </source>
</evidence>
<reference evidence="1 2" key="1">
    <citation type="journal article" date="2018" name="PLoS Genet.">
        <title>Population sequencing reveals clonal diversity and ancestral inbreeding in the grapevine cultivar Chardonnay.</title>
        <authorList>
            <person name="Roach M.J."/>
            <person name="Johnson D.L."/>
            <person name="Bohlmann J."/>
            <person name="van Vuuren H.J."/>
            <person name="Jones S.J."/>
            <person name="Pretorius I.S."/>
            <person name="Schmidt S.A."/>
            <person name="Borneman A.R."/>
        </authorList>
    </citation>
    <scope>NUCLEOTIDE SEQUENCE [LARGE SCALE GENOMIC DNA]</scope>
    <source>
        <strain evidence="2">cv. Chardonnay</strain>
        <tissue evidence="1">Leaf</tissue>
    </source>
</reference>
<dbReference type="EMBL" id="QGNW01000002">
    <property type="protein sequence ID" value="RVX23064.1"/>
    <property type="molecule type" value="Genomic_DNA"/>
</dbReference>
<organism evidence="1 2">
    <name type="scientific">Vitis vinifera</name>
    <name type="common">Grape</name>
    <dbReference type="NCBI Taxonomy" id="29760"/>
    <lineage>
        <taxon>Eukaryota</taxon>
        <taxon>Viridiplantae</taxon>
        <taxon>Streptophyta</taxon>
        <taxon>Embryophyta</taxon>
        <taxon>Tracheophyta</taxon>
        <taxon>Spermatophyta</taxon>
        <taxon>Magnoliopsida</taxon>
        <taxon>eudicotyledons</taxon>
        <taxon>Gunneridae</taxon>
        <taxon>Pentapetalae</taxon>
        <taxon>rosids</taxon>
        <taxon>Vitales</taxon>
        <taxon>Vitaceae</taxon>
        <taxon>Viteae</taxon>
        <taxon>Vitis</taxon>
    </lineage>
</organism>
<proteinExistence type="predicted"/>
<dbReference type="PANTHER" id="PTHR37176">
    <property type="entry name" value="F10K1.23"/>
    <property type="match status" value="1"/>
</dbReference>
<dbReference type="AlphaFoldDB" id="A0A438KPD4"/>
<accession>A0A438KPD4</accession>
<dbReference type="InterPro" id="IPR044969">
    <property type="entry name" value="DFO"/>
</dbReference>
<gene>
    <name evidence="1" type="ORF">CK203_008247</name>
</gene>
<dbReference type="GO" id="GO:0042138">
    <property type="term" value="P:meiotic DNA double-strand break formation"/>
    <property type="evidence" value="ECO:0007669"/>
    <property type="project" value="InterPro"/>
</dbReference>
<protein>
    <submittedName>
        <fullName evidence="1">Uncharacterized protein</fullName>
    </submittedName>
</protein>
<comment type="caution">
    <text evidence="1">The sequence shown here is derived from an EMBL/GenBank/DDBJ whole genome shotgun (WGS) entry which is preliminary data.</text>
</comment>